<evidence type="ECO:0000313" key="2">
    <source>
        <dbReference type="Proteomes" id="UP000299102"/>
    </source>
</evidence>
<reference evidence="1 2" key="1">
    <citation type="journal article" date="2019" name="Commun. Biol.">
        <title>The bagworm genome reveals a unique fibroin gene that provides high tensile strength.</title>
        <authorList>
            <person name="Kono N."/>
            <person name="Nakamura H."/>
            <person name="Ohtoshi R."/>
            <person name="Tomita M."/>
            <person name="Numata K."/>
            <person name="Arakawa K."/>
        </authorList>
    </citation>
    <scope>NUCLEOTIDE SEQUENCE [LARGE SCALE GENOMIC DNA]</scope>
</reference>
<accession>A0A4C1UQP0</accession>
<protein>
    <submittedName>
        <fullName evidence="1">Uncharacterized protein</fullName>
    </submittedName>
</protein>
<organism evidence="1 2">
    <name type="scientific">Eumeta variegata</name>
    <name type="common">Bagworm moth</name>
    <name type="synonym">Eumeta japonica</name>
    <dbReference type="NCBI Taxonomy" id="151549"/>
    <lineage>
        <taxon>Eukaryota</taxon>
        <taxon>Metazoa</taxon>
        <taxon>Ecdysozoa</taxon>
        <taxon>Arthropoda</taxon>
        <taxon>Hexapoda</taxon>
        <taxon>Insecta</taxon>
        <taxon>Pterygota</taxon>
        <taxon>Neoptera</taxon>
        <taxon>Endopterygota</taxon>
        <taxon>Lepidoptera</taxon>
        <taxon>Glossata</taxon>
        <taxon>Ditrysia</taxon>
        <taxon>Tineoidea</taxon>
        <taxon>Psychidae</taxon>
        <taxon>Oiketicinae</taxon>
        <taxon>Eumeta</taxon>
    </lineage>
</organism>
<dbReference type="Proteomes" id="UP000299102">
    <property type="component" value="Unassembled WGS sequence"/>
</dbReference>
<proteinExistence type="predicted"/>
<evidence type="ECO:0000313" key="1">
    <source>
        <dbReference type="EMBL" id="GBP28296.1"/>
    </source>
</evidence>
<sequence length="230" mass="26071">MDADKKGNDLSCLRPKREYLKEPIISDLFASCSKRATHNTSLLIAKLGYPTRYRGIGPAKLALERLSAWKSNKTNIINKVFCKLISKRENSDYLANAHSPFITPLSKEIVQWIDESINPLLPPLDIPCLPERPTTRWWLEQVDYRGRSLVESVASETHGIKFDYDHDEVTNEILRVHVQRSVTAVVGAPDPHRASEEGCGREPFDLKQENYGNVHLDSGALKPKRTLKLL</sequence>
<name>A0A4C1UQP0_EUMVA</name>
<dbReference type="EMBL" id="BGZK01000205">
    <property type="protein sequence ID" value="GBP28296.1"/>
    <property type="molecule type" value="Genomic_DNA"/>
</dbReference>
<dbReference type="AlphaFoldDB" id="A0A4C1UQP0"/>
<gene>
    <name evidence="1" type="ORF">EVAR_11755_1</name>
</gene>
<keyword evidence="2" id="KW-1185">Reference proteome</keyword>
<comment type="caution">
    <text evidence="1">The sequence shown here is derived from an EMBL/GenBank/DDBJ whole genome shotgun (WGS) entry which is preliminary data.</text>
</comment>